<dbReference type="PANTHER" id="PTHR43720">
    <property type="entry name" value="2-AMINOMUCONIC SEMIALDEHYDE DEHYDROGENASE"/>
    <property type="match status" value="1"/>
</dbReference>
<evidence type="ECO:0000256" key="5">
    <source>
        <dbReference type="RuleBase" id="RU003345"/>
    </source>
</evidence>
<dbReference type="Proteomes" id="UP000789508">
    <property type="component" value="Unassembled WGS sequence"/>
</dbReference>
<dbReference type="Gene3D" id="3.40.309.10">
    <property type="entry name" value="Aldehyde Dehydrogenase, Chain A, domain 2"/>
    <property type="match status" value="1"/>
</dbReference>
<dbReference type="PANTHER" id="PTHR43720:SF2">
    <property type="entry name" value="2-AMINOMUCONIC SEMIALDEHYDE DEHYDROGENASE"/>
    <property type="match status" value="1"/>
</dbReference>
<dbReference type="InterPro" id="IPR029510">
    <property type="entry name" value="Ald_DH_CS_GLU"/>
</dbReference>
<dbReference type="EMBL" id="CAJVPS010001146">
    <property type="protein sequence ID" value="CAG8526183.1"/>
    <property type="molecule type" value="Genomic_DNA"/>
</dbReference>
<proteinExistence type="inferred from homology"/>
<evidence type="ECO:0000256" key="3">
    <source>
        <dbReference type="ARBA" id="ARBA00023027"/>
    </source>
</evidence>
<dbReference type="FunFam" id="3.40.605.10:FF:000001">
    <property type="entry name" value="Aldehyde dehydrogenase 1"/>
    <property type="match status" value="1"/>
</dbReference>
<dbReference type="InterPro" id="IPR016160">
    <property type="entry name" value="Ald_DH_CS_CYS"/>
</dbReference>
<gene>
    <name evidence="7" type="ORF">ALEPTO_LOCUS4713</name>
</gene>
<name>A0A9N9FCV2_9GLOM</name>
<accession>A0A9N9FCV2</accession>
<comment type="similarity">
    <text evidence="1 5">Belongs to the aldehyde dehydrogenase family.</text>
</comment>
<dbReference type="GO" id="GO:0016620">
    <property type="term" value="F:oxidoreductase activity, acting on the aldehyde or oxo group of donors, NAD or NADP as acceptor"/>
    <property type="evidence" value="ECO:0007669"/>
    <property type="project" value="InterPro"/>
</dbReference>
<sequence>MPVTVLQNFIGGEFVNSNNTEQYIDSYNPATGKVHAKVPDSNEVDVNKAVEAAQAAFKTWSKLPSSHRSNFLYRIADVLESRLKEFAEAEVRDQGKTIKFATNIDISRSVYNFRYFAGHVLHMEEKAGQLDGVALNYVQRCPIGVAGLISPWNLPLYLLTWKIAPCIASGNTCVCKPSEFTSLTAYMLCSVLKEAKLPDGVVNMVFGSGPSTGEALVTHPNVPLISFTGGTVTGKHIMESSAKQLKKLSLELGGKNANIIFDDCNFEQAVETSIRAAFSNQGEICLCGSRIFVQETIYQKFLDTFIPKARDLVVGDPNDPKTFVGALNNKQHMEKVLMYIDLARQEGGVIECGGSRKILQGELSEGYFVEPTVITGVSLTSRVAREEIFGPVVTVHPFTDEQQAIDYANDSLYGLSCSVWTENGRRARRVAESIDAGTVWVNCWLVRDLRMPFGGMKGSGLGREGADYSMDFFTESKTICLANM</sequence>
<dbReference type="FunFam" id="3.40.309.10:FF:000012">
    <property type="entry name" value="Betaine aldehyde dehydrogenase"/>
    <property type="match status" value="1"/>
</dbReference>
<comment type="caution">
    <text evidence="7">The sequence shown here is derived from an EMBL/GenBank/DDBJ whole genome shotgun (WGS) entry which is preliminary data.</text>
</comment>
<dbReference type="SUPFAM" id="SSF53720">
    <property type="entry name" value="ALDH-like"/>
    <property type="match status" value="1"/>
</dbReference>
<dbReference type="Gene3D" id="3.40.605.10">
    <property type="entry name" value="Aldehyde Dehydrogenase, Chain A, domain 1"/>
    <property type="match status" value="1"/>
</dbReference>
<dbReference type="PROSITE" id="PS00687">
    <property type="entry name" value="ALDEHYDE_DEHYDR_GLU"/>
    <property type="match status" value="1"/>
</dbReference>
<keyword evidence="3" id="KW-0520">NAD</keyword>
<evidence type="ECO:0000256" key="1">
    <source>
        <dbReference type="ARBA" id="ARBA00009986"/>
    </source>
</evidence>
<reference evidence="7" key="1">
    <citation type="submission" date="2021-06" db="EMBL/GenBank/DDBJ databases">
        <authorList>
            <person name="Kallberg Y."/>
            <person name="Tangrot J."/>
            <person name="Rosling A."/>
        </authorList>
    </citation>
    <scope>NUCLEOTIDE SEQUENCE</scope>
    <source>
        <strain evidence="7">FL130A</strain>
    </source>
</reference>
<dbReference type="InterPro" id="IPR015590">
    <property type="entry name" value="Aldehyde_DH_dom"/>
</dbReference>
<dbReference type="PROSITE" id="PS00070">
    <property type="entry name" value="ALDEHYDE_DEHYDR_CYS"/>
    <property type="match status" value="1"/>
</dbReference>
<evidence type="ECO:0000313" key="8">
    <source>
        <dbReference type="Proteomes" id="UP000789508"/>
    </source>
</evidence>
<evidence type="ECO:0000256" key="2">
    <source>
        <dbReference type="ARBA" id="ARBA00023002"/>
    </source>
</evidence>
<organism evidence="7 8">
    <name type="scientific">Ambispora leptoticha</name>
    <dbReference type="NCBI Taxonomy" id="144679"/>
    <lineage>
        <taxon>Eukaryota</taxon>
        <taxon>Fungi</taxon>
        <taxon>Fungi incertae sedis</taxon>
        <taxon>Mucoromycota</taxon>
        <taxon>Glomeromycotina</taxon>
        <taxon>Glomeromycetes</taxon>
        <taxon>Archaeosporales</taxon>
        <taxon>Ambisporaceae</taxon>
        <taxon>Ambispora</taxon>
    </lineage>
</organism>
<feature type="active site" evidence="4">
    <location>
        <position position="251"/>
    </location>
</feature>
<dbReference type="Pfam" id="PF00171">
    <property type="entry name" value="Aldedh"/>
    <property type="match status" value="1"/>
</dbReference>
<dbReference type="InterPro" id="IPR016162">
    <property type="entry name" value="Ald_DH_N"/>
</dbReference>
<keyword evidence="2 5" id="KW-0560">Oxidoreductase</keyword>
<evidence type="ECO:0000256" key="4">
    <source>
        <dbReference type="PROSITE-ProRule" id="PRU10007"/>
    </source>
</evidence>
<feature type="domain" description="Aldehyde dehydrogenase" evidence="6">
    <location>
        <begin position="15"/>
        <end position="479"/>
    </location>
</feature>
<dbReference type="InterPro" id="IPR016161">
    <property type="entry name" value="Ald_DH/histidinol_DH"/>
</dbReference>
<evidence type="ECO:0000313" key="7">
    <source>
        <dbReference type="EMBL" id="CAG8526183.1"/>
    </source>
</evidence>
<dbReference type="InterPro" id="IPR016163">
    <property type="entry name" value="Ald_DH_C"/>
</dbReference>
<protein>
    <submittedName>
        <fullName evidence="7">3154_t:CDS:1</fullName>
    </submittedName>
</protein>
<evidence type="ECO:0000259" key="6">
    <source>
        <dbReference type="Pfam" id="PF00171"/>
    </source>
</evidence>
<keyword evidence="8" id="KW-1185">Reference proteome</keyword>
<dbReference type="AlphaFoldDB" id="A0A9N9FCV2"/>
<dbReference type="OrthoDB" id="310895at2759"/>
<dbReference type="CDD" id="cd07093">
    <property type="entry name" value="ALDH_F8_HMSADH"/>
    <property type="match status" value="1"/>
</dbReference>